<evidence type="ECO:0000313" key="3">
    <source>
        <dbReference type="Proteomes" id="UP000217446"/>
    </source>
</evidence>
<reference evidence="3" key="1">
    <citation type="submission" date="2017-05" db="EMBL/GenBank/DDBJ databases">
        <title>Streptomyces olivochromogenes NBRC 3561 whole genome shotgun sequence.</title>
        <authorList>
            <person name="Dohra H."/>
            <person name="Kodani S."/>
        </authorList>
    </citation>
    <scope>NUCLEOTIDE SEQUENCE [LARGE SCALE GENOMIC DNA]</scope>
    <source>
        <strain evidence="3">NBRC 3561</strain>
    </source>
</reference>
<keyword evidence="3" id="KW-1185">Reference proteome</keyword>
<organism evidence="2 3">
    <name type="scientific">Streptomyces olivochromogenes</name>
    <dbReference type="NCBI Taxonomy" id="1963"/>
    <lineage>
        <taxon>Bacteria</taxon>
        <taxon>Bacillati</taxon>
        <taxon>Actinomycetota</taxon>
        <taxon>Actinomycetes</taxon>
        <taxon>Kitasatosporales</taxon>
        <taxon>Streptomycetaceae</taxon>
        <taxon>Streptomyces</taxon>
    </lineage>
</organism>
<name>A0A250VDS1_STROL</name>
<evidence type="ECO:0000313" key="2">
    <source>
        <dbReference type="EMBL" id="GAX52150.1"/>
    </source>
</evidence>
<dbReference type="AlphaFoldDB" id="A0A250VDS1"/>
<comment type="caution">
    <text evidence="2">The sequence shown here is derived from an EMBL/GenBank/DDBJ whole genome shotgun (WGS) entry which is preliminary data.</text>
</comment>
<evidence type="ECO:0000256" key="1">
    <source>
        <dbReference type="SAM" id="MobiDB-lite"/>
    </source>
</evidence>
<dbReference type="EMBL" id="BDQI01000006">
    <property type="protein sequence ID" value="GAX52150.1"/>
    <property type="molecule type" value="Genomic_DNA"/>
</dbReference>
<proteinExistence type="predicted"/>
<protein>
    <submittedName>
        <fullName evidence="2">Uncharacterized protein</fullName>
    </submittedName>
</protein>
<gene>
    <name evidence="2" type="ORF">SO3561_03659</name>
</gene>
<sequence>MPLWAMRCRIPRPRNHTSVGEPSVRLASDRPPQPTAVISNSVATAPPCALIRDRIWALQNFSQLVPPVSLRVRVGARAA</sequence>
<dbReference type="Proteomes" id="UP000217446">
    <property type="component" value="Unassembled WGS sequence"/>
</dbReference>
<accession>A0A250VDS1</accession>
<feature type="region of interest" description="Disordered" evidence="1">
    <location>
        <begin position="15"/>
        <end position="39"/>
    </location>
</feature>